<feature type="binding site" evidence="18">
    <location>
        <position position="354"/>
    </location>
    <ligand>
        <name>Zn(2+)</name>
        <dbReference type="ChEBI" id="CHEBI:29105"/>
        <note>catalytic</note>
    </ligand>
</feature>
<dbReference type="PANTHER" id="PTHR11533">
    <property type="entry name" value="PROTEASE M1 ZINC METALLOPROTEASE"/>
    <property type="match status" value="1"/>
</dbReference>
<protein>
    <recommendedName>
        <fullName evidence="20">Aminopeptidase</fullName>
        <ecNumber evidence="20">3.4.11.-</ecNumber>
    </recommendedName>
</protein>
<evidence type="ECO:0000256" key="4">
    <source>
        <dbReference type="ARBA" id="ARBA00022438"/>
    </source>
</evidence>
<dbReference type="Gene3D" id="1.25.50.20">
    <property type="match status" value="1"/>
</dbReference>
<evidence type="ECO:0000256" key="2">
    <source>
        <dbReference type="ARBA" id="ARBA00004609"/>
    </source>
</evidence>
<feature type="active site" description="Proton acceptor" evidence="17">
    <location>
        <position position="355"/>
    </location>
</feature>
<dbReference type="InterPro" id="IPR042097">
    <property type="entry name" value="Aminopeptidase_N-like_N_sf"/>
</dbReference>
<dbReference type="GO" id="GO:0042277">
    <property type="term" value="F:peptide binding"/>
    <property type="evidence" value="ECO:0007669"/>
    <property type="project" value="TreeGrafter"/>
</dbReference>
<proteinExistence type="inferred from homology"/>
<feature type="signal peptide" evidence="22">
    <location>
        <begin position="1"/>
        <end position="16"/>
    </location>
</feature>
<dbReference type="Gene3D" id="1.10.390.10">
    <property type="entry name" value="Neutral Protease Domain 2"/>
    <property type="match status" value="1"/>
</dbReference>
<dbReference type="PRINTS" id="PR00756">
    <property type="entry name" value="ALADIPTASE"/>
</dbReference>
<evidence type="ECO:0000259" key="25">
    <source>
        <dbReference type="Pfam" id="PF17900"/>
    </source>
</evidence>
<dbReference type="GO" id="GO:0005615">
    <property type="term" value="C:extracellular space"/>
    <property type="evidence" value="ECO:0007669"/>
    <property type="project" value="TreeGrafter"/>
</dbReference>
<dbReference type="GO" id="GO:0016285">
    <property type="term" value="F:alanyl aminopeptidase activity"/>
    <property type="evidence" value="ECO:0007669"/>
    <property type="project" value="UniProtKB-EC"/>
</dbReference>
<evidence type="ECO:0000256" key="10">
    <source>
        <dbReference type="ARBA" id="ARBA00022801"/>
    </source>
</evidence>
<evidence type="ECO:0000256" key="12">
    <source>
        <dbReference type="ARBA" id="ARBA00023049"/>
    </source>
</evidence>
<dbReference type="GO" id="GO:0070006">
    <property type="term" value="F:metalloaminopeptidase activity"/>
    <property type="evidence" value="ECO:0007669"/>
    <property type="project" value="TreeGrafter"/>
</dbReference>
<keyword evidence="16" id="KW-0449">Lipoprotein</keyword>
<feature type="domain" description="Aminopeptidase N-like N-terminal" evidence="25">
    <location>
        <begin position="55"/>
        <end position="244"/>
    </location>
</feature>
<keyword evidence="5" id="KW-1003">Cell membrane</keyword>
<dbReference type="InterPro" id="IPR045357">
    <property type="entry name" value="Aminopeptidase_N-like_N"/>
</dbReference>
<keyword evidence="6" id="KW-0336">GPI-anchor</keyword>
<evidence type="ECO:0000256" key="7">
    <source>
        <dbReference type="ARBA" id="ARBA00022670"/>
    </source>
</evidence>
<evidence type="ECO:0000256" key="9">
    <source>
        <dbReference type="ARBA" id="ARBA00022729"/>
    </source>
</evidence>
<dbReference type="GO" id="GO:0098552">
    <property type="term" value="C:side of membrane"/>
    <property type="evidence" value="ECO:0007669"/>
    <property type="project" value="UniProtKB-KW"/>
</dbReference>
<gene>
    <name evidence="26" type="ORF">CEUTPL_LOCUS14096</name>
</gene>
<evidence type="ECO:0000256" key="17">
    <source>
        <dbReference type="PIRSR" id="PIRSR634016-1"/>
    </source>
</evidence>
<reference evidence="26" key="1">
    <citation type="submission" date="2022-01" db="EMBL/GenBank/DDBJ databases">
        <authorList>
            <person name="King R."/>
        </authorList>
    </citation>
    <scope>NUCLEOTIDE SEQUENCE</scope>
</reference>
<feature type="chain" id="PRO_5040140319" description="Aminopeptidase" evidence="22">
    <location>
        <begin position="17"/>
        <end position="959"/>
    </location>
</feature>
<evidence type="ECO:0000256" key="19">
    <source>
        <dbReference type="PIRSR" id="PIRSR634016-4"/>
    </source>
</evidence>
<dbReference type="InterPro" id="IPR001930">
    <property type="entry name" value="Peptidase_M1"/>
</dbReference>
<feature type="domain" description="Peptidase M1 membrane alanine aminopeptidase" evidence="23">
    <location>
        <begin position="281"/>
        <end position="508"/>
    </location>
</feature>
<comment type="cofactor">
    <cofactor evidence="18 20">
        <name>Zn(2+)</name>
        <dbReference type="ChEBI" id="CHEBI:29105"/>
    </cofactor>
    <text evidence="18 20">Binds 1 zinc ion per subunit.</text>
</comment>
<evidence type="ECO:0000256" key="1">
    <source>
        <dbReference type="ARBA" id="ARBA00000098"/>
    </source>
</evidence>
<dbReference type="Gene3D" id="2.60.40.1730">
    <property type="entry name" value="tricorn interacting facor f3 domain"/>
    <property type="match status" value="1"/>
</dbReference>
<dbReference type="Pfam" id="PF11838">
    <property type="entry name" value="ERAP1_C"/>
    <property type="match status" value="1"/>
</dbReference>
<keyword evidence="12 20" id="KW-0482">Metalloprotease</keyword>
<dbReference type="CDD" id="cd09601">
    <property type="entry name" value="M1_APN-Q_like"/>
    <property type="match status" value="1"/>
</dbReference>
<keyword evidence="13" id="KW-0472">Membrane</keyword>
<dbReference type="FunFam" id="1.25.50.20:FF:000001">
    <property type="entry name" value="Aminopeptidase"/>
    <property type="match status" value="1"/>
</dbReference>
<dbReference type="InterPro" id="IPR024571">
    <property type="entry name" value="ERAP1-like_C_dom"/>
</dbReference>
<dbReference type="SUPFAM" id="SSF63737">
    <property type="entry name" value="Leukotriene A4 hydrolase N-terminal domain"/>
    <property type="match status" value="1"/>
</dbReference>
<evidence type="ECO:0000256" key="18">
    <source>
        <dbReference type="PIRSR" id="PIRSR634016-3"/>
    </source>
</evidence>
<keyword evidence="21" id="KW-0175">Coiled coil</keyword>
<keyword evidence="11 18" id="KW-0862">Zinc</keyword>
<keyword evidence="14" id="KW-1015">Disulfide bond</keyword>
<dbReference type="GO" id="GO:0006508">
    <property type="term" value="P:proteolysis"/>
    <property type="evidence" value="ECO:0007669"/>
    <property type="project" value="UniProtKB-KW"/>
</dbReference>
<dbReference type="Gene3D" id="2.60.40.1910">
    <property type="match status" value="1"/>
</dbReference>
<sequence length="959" mass="107239">MKTLGIFGLLICLSLGAHIKINDSDAAKYRLPTSILPIRYTIDLEFPGSAFTQNGDSFNGKVRITLKIVEATYDLKLHASNKYITIKNLNINAVEVAYTLDPDTDIVSVPIRRLNLKKDGTDYIEIEYTGIISTTDNYGVYKSTYGKLNKDTSYIIATQFEATYARRAFPCFDEPSFKAIFDVTISHQADSNLGLGVLFNTTPKPVQMVLDNDKGEHNNTLESRRASTTTKVTFESTPIISTYLIAFTISDFSSTAGANQKDVNVEHKVWSRDYLKSSRTYAAEVGPKLLNSLNKYTGRNYEDIKKIDQVALPDFAAGAMENWGLITYRERLLLWDEEKSPDINKQPIATVIAHELAHQWFGNLITCDWWSETYLNEGFATFFEYFTTHDVEKDWKLDEQFVVKVLQTVLADDSQGNSQAIKSEVSTPQQVDTKFGSISYLKGGSILKMLEQIMGAENFKAGVQAYVASDSLQYKTSTTSKLLNVFQTKVPATALPEGQTLESVMANWMNNPGYPLINVKLNGKTLTVSQERFLISGEDKASKWWVPLTMVESEGKNNFKTTTTQAWLSPTDTNLDITLENENNQWVLLNTFQTGFYRVNYEPALWTSLSKALQKDDFSGIVNTNRAQIIDDAFNIAKTGKITYSQLFEVIKFLKKDKSYISWYPAFTGFQYILSRVPSESELKAKMQQHLLSLMSEFYDSVPISQTKTGHVDLLSQSLAGSWACLLGQKTCVSEAQKLFAGLFNSESKSVDKNIKSIVYCTGLRYGDASHFEQLWNLYGETADSDEQVLILASLGCSSNSEKLTQLLTETLKDDSKVRSQDAATAFSAVYSKSDEGVEVALNFMIANFKQILVKYSAMSAKTTLIKGIAGKLTTTAQYDKLKSLLNDNTEFEGDLKDLKKEALELAEANLEWIKIHGNELNEYFGIDQDDDNKTNSVPTSSPLNSLVLAIIVSLAVAF</sequence>
<evidence type="ECO:0000259" key="23">
    <source>
        <dbReference type="Pfam" id="PF01433"/>
    </source>
</evidence>
<evidence type="ECO:0000256" key="3">
    <source>
        <dbReference type="ARBA" id="ARBA00010136"/>
    </source>
</evidence>
<comment type="catalytic activity">
    <reaction evidence="1">
        <text>Release of an N-terminal amino acid, Xaa-|-Yaa- from a peptide, amide or arylamide. Xaa is preferably Ala, but may be most amino acids including Pro (slow action). When a terminal hydrophobic residue is followed by a prolyl residue, the two may be released as an intact Xaa-Pro dipeptide.</text>
        <dbReference type="EC" id="3.4.11.2"/>
    </reaction>
</comment>
<dbReference type="AlphaFoldDB" id="A0A9N9QSC9"/>
<keyword evidence="7 20" id="KW-0645">Protease</keyword>
<dbReference type="OrthoDB" id="10031169at2759"/>
<dbReference type="Pfam" id="PF17900">
    <property type="entry name" value="Peptidase_M1_N"/>
    <property type="match status" value="1"/>
</dbReference>
<dbReference type="Pfam" id="PF01433">
    <property type="entry name" value="Peptidase_M1"/>
    <property type="match status" value="1"/>
</dbReference>
<dbReference type="InterPro" id="IPR014782">
    <property type="entry name" value="Peptidase_M1_dom"/>
</dbReference>
<dbReference type="PANTHER" id="PTHR11533:SF301">
    <property type="entry name" value="AMINOPEPTIDASE"/>
    <property type="match status" value="1"/>
</dbReference>
<comment type="subcellular location">
    <subcellularLocation>
        <location evidence="2">Cell membrane</location>
        <topology evidence="2">Lipid-anchor</topology>
        <topology evidence="2">GPI-anchor</topology>
    </subcellularLocation>
</comment>
<evidence type="ECO:0000259" key="24">
    <source>
        <dbReference type="Pfam" id="PF11838"/>
    </source>
</evidence>
<feature type="coiled-coil region" evidence="21">
    <location>
        <begin position="882"/>
        <end position="909"/>
    </location>
</feature>
<keyword evidence="10 20" id="KW-0378">Hydrolase</keyword>
<dbReference type="InterPro" id="IPR027268">
    <property type="entry name" value="Peptidase_M4/M1_CTD_sf"/>
</dbReference>
<keyword evidence="8 18" id="KW-0479">Metal-binding</keyword>
<dbReference type="EC" id="3.4.11.-" evidence="20"/>
<name>A0A9N9QSC9_9CUCU</name>
<keyword evidence="15" id="KW-0325">Glycoprotein</keyword>
<evidence type="ECO:0000256" key="16">
    <source>
        <dbReference type="ARBA" id="ARBA00023288"/>
    </source>
</evidence>
<organism evidence="26 27">
    <name type="scientific">Ceutorhynchus assimilis</name>
    <name type="common">cabbage seed weevil</name>
    <dbReference type="NCBI Taxonomy" id="467358"/>
    <lineage>
        <taxon>Eukaryota</taxon>
        <taxon>Metazoa</taxon>
        <taxon>Ecdysozoa</taxon>
        <taxon>Arthropoda</taxon>
        <taxon>Hexapoda</taxon>
        <taxon>Insecta</taxon>
        <taxon>Pterygota</taxon>
        <taxon>Neoptera</taxon>
        <taxon>Endopterygota</taxon>
        <taxon>Coleoptera</taxon>
        <taxon>Polyphaga</taxon>
        <taxon>Cucujiformia</taxon>
        <taxon>Curculionidae</taxon>
        <taxon>Ceutorhynchinae</taxon>
        <taxon>Ceutorhynchus</taxon>
    </lineage>
</organism>
<dbReference type="InterPro" id="IPR034016">
    <property type="entry name" value="M1_APN-typ"/>
</dbReference>
<keyword evidence="27" id="KW-1185">Reference proteome</keyword>
<evidence type="ECO:0000256" key="8">
    <source>
        <dbReference type="ARBA" id="ARBA00022723"/>
    </source>
</evidence>
<dbReference type="GO" id="GO:0005886">
    <property type="term" value="C:plasma membrane"/>
    <property type="evidence" value="ECO:0007669"/>
    <property type="project" value="UniProtKB-SubCell"/>
</dbReference>
<dbReference type="GO" id="GO:0005737">
    <property type="term" value="C:cytoplasm"/>
    <property type="evidence" value="ECO:0007669"/>
    <property type="project" value="TreeGrafter"/>
</dbReference>
<feature type="binding site" evidence="18">
    <location>
        <position position="377"/>
    </location>
    <ligand>
        <name>Zn(2+)</name>
        <dbReference type="ChEBI" id="CHEBI:29105"/>
        <note>catalytic</note>
    </ligand>
</feature>
<dbReference type="Proteomes" id="UP001152799">
    <property type="component" value="Chromosome 9"/>
</dbReference>
<keyword evidence="4 20" id="KW-0031">Aminopeptidase</keyword>
<dbReference type="GO" id="GO:0043171">
    <property type="term" value="P:peptide catabolic process"/>
    <property type="evidence" value="ECO:0007669"/>
    <property type="project" value="TreeGrafter"/>
</dbReference>
<evidence type="ECO:0000256" key="14">
    <source>
        <dbReference type="ARBA" id="ARBA00023157"/>
    </source>
</evidence>
<dbReference type="GO" id="GO:0008270">
    <property type="term" value="F:zinc ion binding"/>
    <property type="evidence" value="ECO:0007669"/>
    <property type="project" value="UniProtKB-UniRule"/>
</dbReference>
<dbReference type="FunFam" id="2.60.40.1910:FF:000008">
    <property type="entry name" value="Aminopeptidase"/>
    <property type="match status" value="1"/>
</dbReference>
<evidence type="ECO:0000256" key="11">
    <source>
        <dbReference type="ARBA" id="ARBA00022833"/>
    </source>
</evidence>
<dbReference type="SUPFAM" id="SSF55486">
    <property type="entry name" value="Metalloproteases ('zincins'), catalytic domain"/>
    <property type="match status" value="1"/>
</dbReference>
<feature type="domain" description="ERAP1-like C-terminal" evidence="24">
    <location>
        <begin position="586"/>
        <end position="891"/>
    </location>
</feature>
<keyword evidence="9 22" id="KW-0732">Signal</keyword>
<dbReference type="EMBL" id="OU892285">
    <property type="protein sequence ID" value="CAG9773710.1"/>
    <property type="molecule type" value="Genomic_DNA"/>
</dbReference>
<evidence type="ECO:0000256" key="6">
    <source>
        <dbReference type="ARBA" id="ARBA00022622"/>
    </source>
</evidence>
<accession>A0A9N9QSC9</accession>
<evidence type="ECO:0000256" key="20">
    <source>
        <dbReference type="RuleBase" id="RU364040"/>
    </source>
</evidence>
<feature type="site" description="Transition state stabilizer" evidence="19">
    <location>
        <position position="440"/>
    </location>
</feature>
<evidence type="ECO:0000256" key="21">
    <source>
        <dbReference type="SAM" id="Coils"/>
    </source>
</evidence>
<evidence type="ECO:0000313" key="26">
    <source>
        <dbReference type="EMBL" id="CAG9773710.1"/>
    </source>
</evidence>
<comment type="similarity">
    <text evidence="3 20">Belongs to the peptidase M1 family.</text>
</comment>
<evidence type="ECO:0000313" key="27">
    <source>
        <dbReference type="Proteomes" id="UP001152799"/>
    </source>
</evidence>
<feature type="binding site" evidence="18">
    <location>
        <position position="358"/>
    </location>
    <ligand>
        <name>Zn(2+)</name>
        <dbReference type="ChEBI" id="CHEBI:29105"/>
        <note>catalytic</note>
    </ligand>
</feature>
<evidence type="ECO:0000256" key="22">
    <source>
        <dbReference type="SAM" id="SignalP"/>
    </source>
</evidence>
<evidence type="ECO:0000256" key="13">
    <source>
        <dbReference type="ARBA" id="ARBA00023136"/>
    </source>
</evidence>
<evidence type="ECO:0000256" key="5">
    <source>
        <dbReference type="ARBA" id="ARBA00022475"/>
    </source>
</evidence>
<evidence type="ECO:0000256" key="15">
    <source>
        <dbReference type="ARBA" id="ARBA00023180"/>
    </source>
</evidence>
<dbReference type="FunFam" id="1.10.390.10:FF:000013">
    <property type="entry name" value="Aminopeptidase N"/>
    <property type="match status" value="1"/>
</dbReference>
<dbReference type="InterPro" id="IPR050344">
    <property type="entry name" value="Peptidase_M1_aminopeptidases"/>
</dbReference>